<sequence>MTNQTDAGRRLVPLLAFAVIAMGILTGGVAIWLGVSNGNESADATVGAKPGRSAASVTSTSAPGSEPATTEASRTASTDEATTAVPATEPPPETAAPAPSTFVFPVQSDKTGYDSSHHDYPAADMFAPCGTPVVAVTDGTIEEVETVDTYDSSNPDGGTKSGLMAALVDSRGVRYYGSHMLSVLVNAGDQVEAGQQIGTVGETGNAAGTGCHLHFGLSPACLKGWEHRRGHIPPQPFLDAWRTGNAIDPIDKVSALPCG</sequence>
<evidence type="ECO:0000313" key="5">
    <source>
        <dbReference type="Proteomes" id="UP000018291"/>
    </source>
</evidence>
<dbReference type="RefSeq" id="WP_012223340.1">
    <property type="nucleotide sequence ID" value="NZ_HG422565.1"/>
</dbReference>
<feature type="domain" description="M23ase beta-sheet core" evidence="3">
    <location>
        <begin position="123"/>
        <end position="217"/>
    </location>
</feature>
<dbReference type="InterPro" id="IPR011055">
    <property type="entry name" value="Dup_hybrid_motif"/>
</dbReference>
<dbReference type="CDD" id="cd12797">
    <property type="entry name" value="M23_peptidase"/>
    <property type="match status" value="1"/>
</dbReference>
<dbReference type="PANTHER" id="PTHR21666:SF270">
    <property type="entry name" value="MUREIN HYDROLASE ACTIVATOR ENVC"/>
    <property type="match status" value="1"/>
</dbReference>
<evidence type="ECO:0000313" key="4">
    <source>
        <dbReference type="EMBL" id="CCM62168.1"/>
    </source>
</evidence>
<feature type="region of interest" description="Disordered" evidence="1">
    <location>
        <begin position="41"/>
        <end position="106"/>
    </location>
</feature>
<dbReference type="Proteomes" id="UP000018291">
    <property type="component" value="Unassembled WGS sequence"/>
</dbReference>
<keyword evidence="2" id="KW-0472">Membrane</keyword>
<comment type="caution">
    <text evidence="4">The sequence shown here is derived from an EMBL/GenBank/DDBJ whole genome shotgun (WGS) entry which is preliminary data.</text>
</comment>
<dbReference type="SUPFAM" id="SSF51261">
    <property type="entry name" value="Duplicated hybrid motif"/>
    <property type="match status" value="1"/>
</dbReference>
<reference evidence="4 5" key="1">
    <citation type="journal article" date="2013" name="ISME J.">
        <title>Metabolic model for the filamentous 'Candidatus Microthrix parvicella' based on genomic and metagenomic analyses.</title>
        <authorList>
            <person name="Jon McIlroy S."/>
            <person name="Kristiansen R."/>
            <person name="Albertsen M."/>
            <person name="Michael Karst S."/>
            <person name="Rossetti S."/>
            <person name="Lund Nielsen J."/>
            <person name="Tandoi V."/>
            <person name="James Seviour R."/>
            <person name="Nielsen P.H."/>
        </authorList>
    </citation>
    <scope>NUCLEOTIDE SEQUENCE [LARGE SCALE GENOMIC DNA]</scope>
    <source>
        <strain evidence="4 5">RN1</strain>
    </source>
</reference>
<keyword evidence="2" id="KW-1133">Transmembrane helix</keyword>
<dbReference type="PANTHER" id="PTHR21666">
    <property type="entry name" value="PEPTIDASE-RELATED"/>
    <property type="match status" value="1"/>
</dbReference>
<dbReference type="Pfam" id="PF01551">
    <property type="entry name" value="Peptidase_M23"/>
    <property type="match status" value="1"/>
</dbReference>
<proteinExistence type="predicted"/>
<dbReference type="EMBL" id="CANL01000002">
    <property type="protein sequence ID" value="CCM62168.1"/>
    <property type="molecule type" value="Genomic_DNA"/>
</dbReference>
<evidence type="ECO:0000259" key="3">
    <source>
        <dbReference type="Pfam" id="PF01551"/>
    </source>
</evidence>
<feature type="compositionally biased region" description="Polar residues" evidence="1">
    <location>
        <begin position="55"/>
        <end position="76"/>
    </location>
</feature>
<keyword evidence="5" id="KW-1185">Reference proteome</keyword>
<gene>
    <name evidence="4" type="ORF">BN381_100055</name>
</gene>
<organism evidence="4 5">
    <name type="scientific">Candidatus Neomicrothrix parvicella RN1</name>
    <dbReference type="NCBI Taxonomy" id="1229780"/>
    <lineage>
        <taxon>Bacteria</taxon>
        <taxon>Bacillati</taxon>
        <taxon>Actinomycetota</taxon>
        <taxon>Acidimicrobiia</taxon>
        <taxon>Acidimicrobiales</taxon>
        <taxon>Microthrixaceae</taxon>
        <taxon>Candidatus Neomicrothrix</taxon>
    </lineage>
</organism>
<dbReference type="InterPro" id="IPR050570">
    <property type="entry name" value="Cell_wall_metabolism_enzyme"/>
</dbReference>
<dbReference type="HOGENOM" id="CLU_089640_0_0_11"/>
<dbReference type="GO" id="GO:0004222">
    <property type="term" value="F:metalloendopeptidase activity"/>
    <property type="evidence" value="ECO:0007669"/>
    <property type="project" value="TreeGrafter"/>
</dbReference>
<dbReference type="InterPro" id="IPR016047">
    <property type="entry name" value="M23ase_b-sheet_dom"/>
</dbReference>
<keyword evidence="2" id="KW-0812">Transmembrane</keyword>
<dbReference type="Gene3D" id="2.70.70.10">
    <property type="entry name" value="Glucose Permease (Domain IIA)"/>
    <property type="match status" value="1"/>
</dbReference>
<evidence type="ECO:0000256" key="1">
    <source>
        <dbReference type="SAM" id="MobiDB-lite"/>
    </source>
</evidence>
<protein>
    <submittedName>
        <fullName evidence="4">Putative Peptidase M23B</fullName>
    </submittedName>
</protein>
<dbReference type="eggNOG" id="COG0739">
    <property type="taxonomic scope" value="Bacteria"/>
</dbReference>
<accession>R4YW81</accession>
<dbReference type="AlphaFoldDB" id="R4YW81"/>
<feature type="transmembrane region" description="Helical" evidence="2">
    <location>
        <begin position="12"/>
        <end position="35"/>
    </location>
</feature>
<dbReference type="STRING" id="1229780.BN381_100055"/>
<evidence type="ECO:0000256" key="2">
    <source>
        <dbReference type="SAM" id="Phobius"/>
    </source>
</evidence>
<name>R4YW81_9ACTN</name>
<dbReference type="OrthoDB" id="9810477at2"/>
<feature type="compositionally biased region" description="Low complexity" evidence="1">
    <location>
        <begin position="78"/>
        <end position="87"/>
    </location>
</feature>